<dbReference type="PANTHER" id="PTHR34136">
    <property type="match status" value="1"/>
</dbReference>
<gene>
    <name evidence="3" type="ORF">IMCC12053_2239</name>
</gene>
<accession>A0A0P0ABP4</accession>
<evidence type="ECO:0000313" key="4">
    <source>
        <dbReference type="Proteomes" id="UP000064920"/>
    </source>
</evidence>
<dbReference type="PANTHER" id="PTHR34136:SF1">
    <property type="entry name" value="UDP-N-ACETYL-D-MANNOSAMINURONIC ACID TRANSFERASE"/>
    <property type="match status" value="1"/>
</dbReference>
<dbReference type="CDD" id="cd06533">
    <property type="entry name" value="Glyco_transf_WecG_TagA"/>
    <property type="match status" value="1"/>
</dbReference>
<dbReference type="GO" id="GO:0047244">
    <property type="term" value="F:N-acetylglucosaminyldiphosphoundecaprenol N-acetyl-beta-D-mannosaminyltransferase activity"/>
    <property type="evidence" value="ECO:0007669"/>
    <property type="project" value="UniProtKB-EC"/>
</dbReference>
<keyword evidence="2 3" id="KW-0808">Transferase</keyword>
<name>A0A0P0ABP4_9RHOB</name>
<reference evidence="3 4" key="1">
    <citation type="submission" date="2015-05" db="EMBL/GenBank/DDBJ databases">
        <authorList>
            <person name="Wang D.B."/>
            <person name="Wang M."/>
        </authorList>
    </citation>
    <scope>NUCLEOTIDE SEQUENCE [LARGE SCALE GENOMIC DNA]</scope>
    <source>
        <strain evidence="3 4">IMCC 12053</strain>
    </source>
</reference>
<keyword evidence="4" id="KW-1185">Reference proteome</keyword>
<dbReference type="KEGG" id="cmar:IMCC12053_2239"/>
<dbReference type="EC" id="2.4.1.187" evidence="3"/>
<dbReference type="NCBIfam" id="TIGR00696">
    <property type="entry name" value="wecG_tagA_cpsF"/>
    <property type="match status" value="1"/>
</dbReference>
<evidence type="ECO:0000313" key="3">
    <source>
        <dbReference type="EMBL" id="ALI56186.1"/>
    </source>
</evidence>
<keyword evidence="1 3" id="KW-0328">Glycosyltransferase</keyword>
<sequence length="255" mass="27782">MGGFSTALADRDELAVWMCDVCEARPKVPALVFSSNGQGIALSGGNAKYDAAMSAADVIHADGMSVLMASKLLTNSPIRGRSATTDLFHDVARHAQERGLSFFVLGASEDQNARAVTQIRRLYPALNIVGRRNGYFEEAQSGEVCAQIVASGADVVWVGLGKPKQEIWCHENRAALAGVGCLKTCGGLYAFLAGDSLRAPKWVQRIGFEWLFRLMGDPKRLWRRYALTNVQAAVRLMRDTRSNPVCTSPHRPRGD</sequence>
<evidence type="ECO:0000256" key="1">
    <source>
        <dbReference type="ARBA" id="ARBA00022676"/>
    </source>
</evidence>
<dbReference type="EMBL" id="CP012023">
    <property type="protein sequence ID" value="ALI56186.1"/>
    <property type="molecule type" value="Genomic_DNA"/>
</dbReference>
<protein>
    <submittedName>
        <fullName evidence="3">N-acetylmannosaminyltransferase</fullName>
        <ecNumber evidence="3">2.4.1.187</ecNumber>
    </submittedName>
</protein>
<dbReference type="STRING" id="1397108.IMCC12053_2239"/>
<dbReference type="Pfam" id="PF03808">
    <property type="entry name" value="Glyco_tran_WecG"/>
    <property type="match status" value="1"/>
</dbReference>
<dbReference type="PATRIC" id="fig|1397108.4.peg.2290"/>
<dbReference type="AlphaFoldDB" id="A0A0P0ABP4"/>
<dbReference type="Proteomes" id="UP000064920">
    <property type="component" value="Chromosome"/>
</dbReference>
<proteinExistence type="predicted"/>
<organism evidence="3 4">
    <name type="scientific">Celeribacter marinus</name>
    <dbReference type="NCBI Taxonomy" id="1397108"/>
    <lineage>
        <taxon>Bacteria</taxon>
        <taxon>Pseudomonadati</taxon>
        <taxon>Pseudomonadota</taxon>
        <taxon>Alphaproteobacteria</taxon>
        <taxon>Rhodobacterales</taxon>
        <taxon>Roseobacteraceae</taxon>
        <taxon>Celeribacter</taxon>
    </lineage>
</organism>
<evidence type="ECO:0000256" key="2">
    <source>
        <dbReference type="ARBA" id="ARBA00022679"/>
    </source>
</evidence>
<dbReference type="InterPro" id="IPR004629">
    <property type="entry name" value="WecG_TagA_CpsF"/>
</dbReference>